<dbReference type="InterPro" id="IPR023606">
    <property type="entry name" value="CoA-Trfase_III_dom_1_sf"/>
</dbReference>
<evidence type="ECO:0000256" key="2">
    <source>
        <dbReference type="SAM" id="MobiDB-lite"/>
    </source>
</evidence>
<dbReference type="InterPro" id="IPR044855">
    <property type="entry name" value="CoA-Trfase_III_dom3_sf"/>
</dbReference>
<evidence type="ECO:0000259" key="4">
    <source>
        <dbReference type="Pfam" id="PF02782"/>
    </source>
</evidence>
<protein>
    <submittedName>
        <fullName evidence="5">CoA transferase</fullName>
    </submittedName>
</protein>
<evidence type="ECO:0000313" key="6">
    <source>
        <dbReference type="Proteomes" id="UP001142400"/>
    </source>
</evidence>
<name>A0A9X2RTX8_STRMQ</name>
<feature type="region of interest" description="Disordered" evidence="2">
    <location>
        <begin position="347"/>
        <end position="377"/>
    </location>
</feature>
<dbReference type="GO" id="GO:0005975">
    <property type="term" value="P:carbohydrate metabolic process"/>
    <property type="evidence" value="ECO:0007669"/>
    <property type="project" value="InterPro"/>
</dbReference>
<dbReference type="SUPFAM" id="SSF53067">
    <property type="entry name" value="Actin-like ATPase domain"/>
    <property type="match status" value="2"/>
</dbReference>
<evidence type="ECO:0000256" key="1">
    <source>
        <dbReference type="ARBA" id="ARBA00022679"/>
    </source>
</evidence>
<dbReference type="AlphaFoldDB" id="A0A9X2RTX8"/>
<dbReference type="Gene3D" id="3.40.50.10540">
    <property type="entry name" value="Crotonobetainyl-coa:carnitine coa-transferase, domain 1"/>
    <property type="match status" value="1"/>
</dbReference>
<dbReference type="GO" id="GO:0016301">
    <property type="term" value="F:kinase activity"/>
    <property type="evidence" value="ECO:0007669"/>
    <property type="project" value="InterPro"/>
</dbReference>
<keyword evidence="1 5" id="KW-0808">Transferase</keyword>
<keyword evidence="6" id="KW-1185">Reference proteome</keyword>
<dbReference type="InterPro" id="IPR003673">
    <property type="entry name" value="CoA-Trfase_fam_III"/>
</dbReference>
<dbReference type="RefSeq" id="WP_257629981.1">
    <property type="nucleotide sequence ID" value="NZ_JANIIC010000004.1"/>
</dbReference>
<evidence type="ECO:0000259" key="3">
    <source>
        <dbReference type="Pfam" id="PF00370"/>
    </source>
</evidence>
<reference evidence="5" key="1">
    <citation type="submission" date="2022-06" db="EMBL/GenBank/DDBJ databases">
        <title>WGS of actinobacteria.</title>
        <authorList>
            <person name="Thawai C."/>
        </authorList>
    </citation>
    <scope>NUCLEOTIDE SEQUENCE</scope>
    <source>
        <strain evidence="5">DSM 42010</strain>
    </source>
</reference>
<dbReference type="PANTHER" id="PTHR48207">
    <property type="entry name" value="SUCCINATE--HYDROXYMETHYLGLUTARATE COA-TRANSFERASE"/>
    <property type="match status" value="1"/>
</dbReference>
<dbReference type="GO" id="GO:0008410">
    <property type="term" value="F:CoA-transferase activity"/>
    <property type="evidence" value="ECO:0007669"/>
    <property type="project" value="TreeGrafter"/>
</dbReference>
<dbReference type="Gene3D" id="3.30.1540.10">
    <property type="entry name" value="formyl-coa transferase, domain 3"/>
    <property type="match status" value="1"/>
</dbReference>
<feature type="domain" description="Carbohydrate kinase FGGY C-terminal" evidence="4">
    <location>
        <begin position="576"/>
        <end position="749"/>
    </location>
</feature>
<organism evidence="5 6">
    <name type="scientific">Streptomyces malaysiensis subsp. samsunensis</name>
    <dbReference type="NCBI Taxonomy" id="459658"/>
    <lineage>
        <taxon>Bacteria</taxon>
        <taxon>Bacillati</taxon>
        <taxon>Actinomycetota</taxon>
        <taxon>Actinomycetes</taxon>
        <taxon>Kitasatosporales</taxon>
        <taxon>Streptomycetaceae</taxon>
        <taxon>Streptomyces</taxon>
        <taxon>Streptomyces violaceusniger group</taxon>
    </lineage>
</organism>
<dbReference type="EMBL" id="JANIIC010000004">
    <property type="protein sequence ID" value="MCQ8828495.1"/>
    <property type="molecule type" value="Genomic_DNA"/>
</dbReference>
<dbReference type="Proteomes" id="UP001142400">
    <property type="component" value="Unassembled WGS sequence"/>
</dbReference>
<evidence type="ECO:0000313" key="5">
    <source>
        <dbReference type="EMBL" id="MCQ8828495.1"/>
    </source>
</evidence>
<dbReference type="InterPro" id="IPR043129">
    <property type="entry name" value="ATPase_NBD"/>
</dbReference>
<dbReference type="SUPFAM" id="SSF89796">
    <property type="entry name" value="CoA-transferase family III (CaiB/BaiF)"/>
    <property type="match status" value="1"/>
</dbReference>
<accession>A0A9X2RTX8</accession>
<dbReference type="Pfam" id="PF02515">
    <property type="entry name" value="CoA_transf_3"/>
    <property type="match status" value="1"/>
</dbReference>
<sequence>MTDATPRAAQAPLDGVRVLDLSRFIAGPLCAQILADFGAEVVKVERPAGEDSRHHGPYHRDESIYMFLYHRNKYDASLDTRHPEALGILERLIQWADVVVENYRPGTIEKMGIGYERMKELNPDIILVSISGFGQTGPDSRRALFDAISQASSGLMSMTGEPGGKPTLSGTYIADYTTGYQGAIGALMAILHRERTGEGQLVDVASFDTMFSALGVRLISHLMLGQDMPRSGSRDLLTAPVNVYEAADGPIYIQAGTASLFPKLCAVMERPDLAADPRFAGVEGRMAHQEFLEGEIGAWAADRSTDEIARVLEEVGVPYAKVASVSEVAESPQIAARHMIVESDHPELGTIRMPGNPIKMEKTPPTVRKAPPRVGEDKQDVRAALRGVSGGPTPAALAIAAHIGTVAVDAGLRPVGRSGGWADSRGIRQLTALGDAWAGWLLAAAGRPCLAGGALACLMDPEAVDTEGVHAVLSPKDFLVARLTGRLTADTISAAYTLASDVRRRAWNVDLLHEAKVDVTLLPPQSEPTSVVGTLTQEAAAVTGLPTGLPVVSGGPDGSVGIGLLLGGSEDIIADVAGTTDVVGRLLRHPDALPDGAVLNPSVLPGRFVAGGATGLTGGAVAHRRSLVGTVEDGRLAEVPPGADGLIILPSMTGARFPDWRPDARGAVLGQRPEHEAAHLLRAAQEAAAHTLRDAVDRLDPSGELPVAFAGGSSRSAHVAQLRADVLGRPLLLSPEPDVTLLGAAALALLGSGEITDLDALRSCLIGTLRRVDPDEARAARYGELHTRWRTLKDTTDAAYAAATSL</sequence>
<dbReference type="Gene3D" id="3.30.420.40">
    <property type="match status" value="2"/>
</dbReference>
<dbReference type="InterPro" id="IPR018485">
    <property type="entry name" value="FGGY_C"/>
</dbReference>
<dbReference type="Pfam" id="PF02782">
    <property type="entry name" value="FGGY_C"/>
    <property type="match status" value="1"/>
</dbReference>
<comment type="caution">
    <text evidence="5">The sequence shown here is derived from an EMBL/GenBank/DDBJ whole genome shotgun (WGS) entry which is preliminary data.</text>
</comment>
<feature type="domain" description="Carbohydrate kinase FGGY N-terminal" evidence="3">
    <location>
        <begin position="459"/>
        <end position="561"/>
    </location>
</feature>
<dbReference type="Pfam" id="PF00370">
    <property type="entry name" value="FGGY_N"/>
    <property type="match status" value="1"/>
</dbReference>
<proteinExistence type="predicted"/>
<dbReference type="InterPro" id="IPR018484">
    <property type="entry name" value="FGGY_N"/>
</dbReference>
<dbReference type="PANTHER" id="PTHR48207:SF3">
    <property type="entry name" value="SUCCINATE--HYDROXYMETHYLGLUTARATE COA-TRANSFERASE"/>
    <property type="match status" value="1"/>
</dbReference>
<dbReference type="InterPro" id="IPR050483">
    <property type="entry name" value="CoA-transferase_III_domain"/>
</dbReference>
<gene>
    <name evidence="5" type="ORF">NQU54_05225</name>
</gene>